<dbReference type="AlphaFoldDB" id="A0A3S0A036"/>
<dbReference type="GO" id="GO:0022857">
    <property type="term" value="F:transmembrane transporter activity"/>
    <property type="evidence" value="ECO:0007669"/>
    <property type="project" value="UniProtKB-UniRule"/>
</dbReference>
<organism evidence="12 13">
    <name type="scientific">Aquibium carbonis</name>
    <dbReference type="NCBI Taxonomy" id="2495581"/>
    <lineage>
        <taxon>Bacteria</taxon>
        <taxon>Pseudomonadati</taxon>
        <taxon>Pseudomonadota</taxon>
        <taxon>Alphaproteobacteria</taxon>
        <taxon>Hyphomicrobiales</taxon>
        <taxon>Phyllobacteriaceae</taxon>
        <taxon>Aquibium</taxon>
    </lineage>
</organism>
<evidence type="ECO:0000313" key="13">
    <source>
        <dbReference type="Proteomes" id="UP000278398"/>
    </source>
</evidence>
<feature type="transmembrane region" description="Helical" evidence="9">
    <location>
        <begin position="57"/>
        <end position="78"/>
    </location>
</feature>
<evidence type="ECO:0000313" key="12">
    <source>
        <dbReference type="EMBL" id="RST85827.1"/>
    </source>
</evidence>
<comment type="function">
    <text evidence="9">Part of the tripartite ATP-independent periplasmic (TRAP) transport system.</text>
</comment>
<accession>A0A3S0A036</accession>
<evidence type="ECO:0000256" key="8">
    <source>
        <dbReference type="ARBA" id="ARBA00038436"/>
    </source>
</evidence>
<protein>
    <recommendedName>
        <fullName evidence="9">TRAP transporter small permease protein</fullName>
    </recommendedName>
</protein>
<dbReference type="Pfam" id="PF04290">
    <property type="entry name" value="DctQ"/>
    <property type="match status" value="1"/>
</dbReference>
<evidence type="ECO:0000256" key="4">
    <source>
        <dbReference type="ARBA" id="ARBA00022519"/>
    </source>
</evidence>
<dbReference type="GO" id="GO:0005886">
    <property type="term" value="C:plasma membrane"/>
    <property type="evidence" value="ECO:0007669"/>
    <property type="project" value="UniProtKB-SubCell"/>
</dbReference>
<comment type="caution">
    <text evidence="12">The sequence shown here is derived from an EMBL/GenBank/DDBJ whole genome shotgun (WGS) entry which is preliminary data.</text>
</comment>
<gene>
    <name evidence="12" type="ORF">EJC49_13925</name>
</gene>
<comment type="subcellular location">
    <subcellularLocation>
        <location evidence="1 9">Cell inner membrane</location>
        <topology evidence="1 9">Multi-pass membrane protein</topology>
    </subcellularLocation>
</comment>
<proteinExistence type="inferred from homology"/>
<feature type="region of interest" description="Disordered" evidence="10">
    <location>
        <begin position="1"/>
        <end position="37"/>
    </location>
</feature>
<evidence type="ECO:0000256" key="10">
    <source>
        <dbReference type="SAM" id="MobiDB-lite"/>
    </source>
</evidence>
<evidence type="ECO:0000256" key="6">
    <source>
        <dbReference type="ARBA" id="ARBA00022989"/>
    </source>
</evidence>
<keyword evidence="7 9" id="KW-0472">Membrane</keyword>
<evidence type="ECO:0000256" key="5">
    <source>
        <dbReference type="ARBA" id="ARBA00022692"/>
    </source>
</evidence>
<name>A0A3S0A036_9HYPH</name>
<dbReference type="Proteomes" id="UP000278398">
    <property type="component" value="Unassembled WGS sequence"/>
</dbReference>
<comment type="subunit">
    <text evidence="9">The complex comprises the extracytoplasmic solute receptor protein and the two transmembrane proteins.</text>
</comment>
<evidence type="ECO:0000256" key="9">
    <source>
        <dbReference type="RuleBase" id="RU369079"/>
    </source>
</evidence>
<feature type="transmembrane region" description="Helical" evidence="9">
    <location>
        <begin position="178"/>
        <end position="196"/>
    </location>
</feature>
<dbReference type="PANTHER" id="PTHR35011">
    <property type="entry name" value="2,3-DIKETO-L-GULONATE TRAP TRANSPORTER SMALL PERMEASE PROTEIN YIAM"/>
    <property type="match status" value="1"/>
</dbReference>
<dbReference type="InterPro" id="IPR055348">
    <property type="entry name" value="DctQ"/>
</dbReference>
<dbReference type="InterPro" id="IPR007387">
    <property type="entry name" value="TRAP_DctQ"/>
</dbReference>
<evidence type="ECO:0000256" key="7">
    <source>
        <dbReference type="ARBA" id="ARBA00023136"/>
    </source>
</evidence>
<dbReference type="OrthoDB" id="9794346at2"/>
<dbReference type="PANTHER" id="PTHR35011:SF4">
    <property type="entry name" value="SLL1102 PROTEIN"/>
    <property type="match status" value="1"/>
</dbReference>
<feature type="transmembrane region" description="Helical" evidence="9">
    <location>
        <begin position="90"/>
        <end position="109"/>
    </location>
</feature>
<keyword evidence="5 9" id="KW-0812">Transmembrane</keyword>
<dbReference type="EMBL" id="RWKW01000048">
    <property type="protein sequence ID" value="RST85827.1"/>
    <property type="molecule type" value="Genomic_DNA"/>
</dbReference>
<keyword evidence="6 9" id="KW-1133">Transmembrane helix</keyword>
<reference evidence="12 13" key="1">
    <citation type="submission" date="2018-12" db="EMBL/GenBank/DDBJ databases">
        <title>Mesorhizobium carbonis sp. nov., isolated from coal mine water.</title>
        <authorList>
            <person name="Xin W."/>
            <person name="Xu Z."/>
            <person name="Xiang F."/>
            <person name="Zhang J."/>
            <person name="Xi L."/>
            <person name="Liu J."/>
        </authorList>
    </citation>
    <scope>NUCLEOTIDE SEQUENCE [LARGE SCALE GENOMIC DNA]</scope>
    <source>
        <strain evidence="12 13">B2.3</strain>
    </source>
</reference>
<evidence type="ECO:0000256" key="1">
    <source>
        <dbReference type="ARBA" id="ARBA00004429"/>
    </source>
</evidence>
<keyword evidence="4 9" id="KW-0997">Cell inner membrane</keyword>
<evidence type="ECO:0000259" key="11">
    <source>
        <dbReference type="Pfam" id="PF04290"/>
    </source>
</evidence>
<sequence length="208" mass="23389">MRPARNSGPDVLPPYCPASKNRASPKGRRGRTARREPSCVPEAIKTYVRVVDRASHWMGLFAMYLVFAMIGILGYASIMKVFFLPSLWTVEMAQFVMVAYFTLGGAYTLKEGDHVRMDLVYGRWSVRRRAGVDLFTSVVLITFLVVLQIGGISSLIYAFEYGEKSFSAWAPKMWPIKVVLNVGIFFTLLQAISLFFKDLATARGEPIQ</sequence>
<keyword evidence="3" id="KW-1003">Cell membrane</keyword>
<feature type="compositionally biased region" description="Basic residues" evidence="10">
    <location>
        <begin position="23"/>
        <end position="32"/>
    </location>
</feature>
<comment type="similarity">
    <text evidence="8 9">Belongs to the TRAP transporter small permease family.</text>
</comment>
<evidence type="ECO:0000256" key="3">
    <source>
        <dbReference type="ARBA" id="ARBA00022475"/>
    </source>
</evidence>
<feature type="domain" description="Tripartite ATP-independent periplasmic transporters DctQ component" evidence="11">
    <location>
        <begin position="69"/>
        <end position="199"/>
    </location>
</feature>
<keyword evidence="13" id="KW-1185">Reference proteome</keyword>
<evidence type="ECO:0000256" key="2">
    <source>
        <dbReference type="ARBA" id="ARBA00022448"/>
    </source>
</evidence>
<feature type="transmembrane region" description="Helical" evidence="9">
    <location>
        <begin position="130"/>
        <end position="158"/>
    </location>
</feature>
<keyword evidence="2 9" id="KW-0813">Transport</keyword>